<dbReference type="AlphaFoldDB" id="A0A1I5U9S4"/>
<evidence type="ECO:0000313" key="15">
    <source>
        <dbReference type="Proteomes" id="UP000182025"/>
    </source>
</evidence>
<evidence type="ECO:0000313" key="14">
    <source>
        <dbReference type="EMBL" id="SFP92010.1"/>
    </source>
</evidence>
<evidence type="ECO:0000256" key="5">
    <source>
        <dbReference type="ARBA" id="ARBA00022723"/>
    </source>
</evidence>
<dbReference type="Proteomes" id="UP000182025">
    <property type="component" value="Unassembled WGS sequence"/>
</dbReference>
<keyword evidence="2" id="KW-1003">Cell membrane</keyword>
<keyword evidence="10 12" id="KW-0472">Membrane</keyword>
<accession>A0A1I5U9S4</accession>
<dbReference type="Pfam" id="PF01435">
    <property type="entry name" value="Peptidase_M48"/>
    <property type="match status" value="1"/>
</dbReference>
<dbReference type="GO" id="GO:0046872">
    <property type="term" value="F:metal ion binding"/>
    <property type="evidence" value="ECO:0007669"/>
    <property type="project" value="UniProtKB-KW"/>
</dbReference>
<evidence type="ECO:0000256" key="11">
    <source>
        <dbReference type="RuleBase" id="RU003983"/>
    </source>
</evidence>
<dbReference type="GO" id="GO:0006508">
    <property type="term" value="P:proteolysis"/>
    <property type="evidence" value="ECO:0007669"/>
    <property type="project" value="UniProtKB-KW"/>
</dbReference>
<protein>
    <submittedName>
        <fullName evidence="14">Heat shock protein HtpX</fullName>
    </submittedName>
</protein>
<evidence type="ECO:0000256" key="7">
    <source>
        <dbReference type="ARBA" id="ARBA00022833"/>
    </source>
</evidence>
<proteinExistence type="inferred from homology"/>
<evidence type="ECO:0000256" key="4">
    <source>
        <dbReference type="ARBA" id="ARBA00022692"/>
    </source>
</evidence>
<dbReference type="RefSeq" id="WP_014596893.1">
    <property type="nucleotide sequence ID" value="NZ_FOXK01000006.1"/>
</dbReference>
<keyword evidence="3 11" id="KW-0645">Protease</keyword>
<name>A0A1I5U9S4_9GAMM</name>
<dbReference type="PANTHER" id="PTHR43221">
    <property type="entry name" value="PROTEASE HTPX"/>
    <property type="match status" value="1"/>
</dbReference>
<dbReference type="OrthoDB" id="15218at2"/>
<feature type="transmembrane region" description="Helical" evidence="12">
    <location>
        <begin position="25"/>
        <end position="43"/>
    </location>
</feature>
<sequence length="320" mass="34334">MISRDLRHAQNVGARHRWLNRLQTALLVLTLLGIAAVAGSLLLGDGGLWLALAAAGFTLLLEPAAASGLTLRLYGARPLHPDEAPDLWAVLRELAARAGLPAVPVPHYVPSGVVNAFATGSKHHAAIALTDGLLRSLTPRELTGVLGHEIAHIANEDMRVMGLADSISRLTHLLALLGQLAIVLSLPALLLGVTEVNWPALLLLAVAPQLALLAQLGLSRVREFDADRLAAELTGDPHGLASALAKIERVSRSWRAWLLPGWGNPEPSWLRTHPATAERIERLLELAPPPAMPPFPSARFAPEVTVSPRPPRWRTGGLWR</sequence>
<dbReference type="Gene3D" id="3.30.2010.10">
    <property type="entry name" value="Metalloproteases ('zincins'), catalytic domain"/>
    <property type="match status" value="1"/>
</dbReference>
<feature type="transmembrane region" description="Helical" evidence="12">
    <location>
        <begin position="173"/>
        <end position="192"/>
    </location>
</feature>
<dbReference type="InterPro" id="IPR001915">
    <property type="entry name" value="Peptidase_M48"/>
</dbReference>
<comment type="cofactor">
    <cofactor evidence="11">
        <name>Zn(2+)</name>
        <dbReference type="ChEBI" id="CHEBI:29105"/>
    </cofactor>
    <text evidence="11">Binds 1 zinc ion per subunit.</text>
</comment>
<keyword evidence="14" id="KW-0346">Stress response</keyword>
<dbReference type="PANTHER" id="PTHR43221:SF1">
    <property type="entry name" value="PROTEASE HTPX"/>
    <property type="match status" value="1"/>
</dbReference>
<evidence type="ECO:0000256" key="1">
    <source>
        <dbReference type="ARBA" id="ARBA00004651"/>
    </source>
</evidence>
<feature type="domain" description="Peptidase M48" evidence="13">
    <location>
        <begin position="83"/>
        <end position="286"/>
    </location>
</feature>
<reference evidence="15" key="1">
    <citation type="submission" date="2016-10" db="EMBL/GenBank/DDBJ databases">
        <authorList>
            <person name="Varghese N."/>
            <person name="Submissions S."/>
        </authorList>
    </citation>
    <scope>NUCLEOTIDE SEQUENCE [LARGE SCALE GENOMIC DNA]</scope>
    <source>
        <strain evidence="15">JCM 15604</strain>
    </source>
</reference>
<evidence type="ECO:0000256" key="12">
    <source>
        <dbReference type="SAM" id="Phobius"/>
    </source>
</evidence>
<evidence type="ECO:0000259" key="13">
    <source>
        <dbReference type="Pfam" id="PF01435"/>
    </source>
</evidence>
<dbReference type="EMBL" id="FOXK01000006">
    <property type="protein sequence ID" value="SFP92010.1"/>
    <property type="molecule type" value="Genomic_DNA"/>
</dbReference>
<gene>
    <name evidence="14" type="ORF">SAMN05216177_10694</name>
</gene>
<comment type="similarity">
    <text evidence="11">Belongs to the peptidase M48 family.</text>
</comment>
<keyword evidence="5" id="KW-0479">Metal-binding</keyword>
<evidence type="ECO:0000256" key="9">
    <source>
        <dbReference type="ARBA" id="ARBA00023049"/>
    </source>
</evidence>
<organism evidence="14 15">
    <name type="scientific">Ectopseudomonas toyotomiensis</name>
    <dbReference type="NCBI Taxonomy" id="554344"/>
    <lineage>
        <taxon>Bacteria</taxon>
        <taxon>Pseudomonadati</taxon>
        <taxon>Pseudomonadota</taxon>
        <taxon>Gammaproteobacteria</taxon>
        <taxon>Pseudomonadales</taxon>
        <taxon>Pseudomonadaceae</taxon>
        <taxon>Ectopseudomonas</taxon>
    </lineage>
</organism>
<comment type="subcellular location">
    <subcellularLocation>
        <location evidence="1">Cell membrane</location>
        <topology evidence="1">Multi-pass membrane protein</topology>
    </subcellularLocation>
</comment>
<evidence type="ECO:0000256" key="10">
    <source>
        <dbReference type="ARBA" id="ARBA00023136"/>
    </source>
</evidence>
<evidence type="ECO:0000256" key="3">
    <source>
        <dbReference type="ARBA" id="ARBA00022670"/>
    </source>
</evidence>
<keyword evidence="4 12" id="KW-0812">Transmembrane</keyword>
<evidence type="ECO:0000256" key="6">
    <source>
        <dbReference type="ARBA" id="ARBA00022801"/>
    </source>
</evidence>
<evidence type="ECO:0000256" key="2">
    <source>
        <dbReference type="ARBA" id="ARBA00022475"/>
    </source>
</evidence>
<feature type="transmembrane region" description="Helical" evidence="12">
    <location>
        <begin position="198"/>
        <end position="218"/>
    </location>
</feature>
<dbReference type="GO" id="GO:0004222">
    <property type="term" value="F:metalloendopeptidase activity"/>
    <property type="evidence" value="ECO:0007669"/>
    <property type="project" value="InterPro"/>
</dbReference>
<dbReference type="CDD" id="cd07339">
    <property type="entry name" value="M48B_HtpX_like"/>
    <property type="match status" value="1"/>
</dbReference>
<feature type="transmembrane region" description="Helical" evidence="12">
    <location>
        <begin position="49"/>
        <end position="71"/>
    </location>
</feature>
<dbReference type="GO" id="GO:0005886">
    <property type="term" value="C:plasma membrane"/>
    <property type="evidence" value="ECO:0007669"/>
    <property type="project" value="UniProtKB-SubCell"/>
</dbReference>
<keyword evidence="7 11" id="KW-0862">Zinc</keyword>
<keyword evidence="8 12" id="KW-1133">Transmembrane helix</keyword>
<keyword evidence="9 11" id="KW-0482">Metalloprotease</keyword>
<dbReference type="InterPro" id="IPR050083">
    <property type="entry name" value="HtpX_protease"/>
</dbReference>
<keyword evidence="15" id="KW-1185">Reference proteome</keyword>
<keyword evidence="6 11" id="KW-0378">Hydrolase</keyword>
<evidence type="ECO:0000256" key="8">
    <source>
        <dbReference type="ARBA" id="ARBA00022989"/>
    </source>
</evidence>